<dbReference type="Gene3D" id="3.40.710.10">
    <property type="entry name" value="DD-peptidase/beta-lactamase superfamily"/>
    <property type="match status" value="1"/>
</dbReference>
<feature type="domain" description="Peptidase S11 D-Ala-D-Ala carboxypeptidase A C-terminal" evidence="15">
    <location>
        <begin position="276"/>
        <end position="366"/>
    </location>
</feature>
<reference evidence="17" key="1">
    <citation type="journal article" date="2019" name="Int. J. Syst. Evol. Microbiol.">
        <title>The Global Catalogue of Microorganisms (GCM) 10K type strain sequencing project: providing services to taxonomists for standard genome sequencing and annotation.</title>
        <authorList>
            <consortium name="The Broad Institute Genomics Platform"/>
            <consortium name="The Broad Institute Genome Sequencing Center for Infectious Disease"/>
            <person name="Wu L."/>
            <person name="Ma J."/>
        </authorList>
    </citation>
    <scope>NUCLEOTIDE SEQUENCE [LARGE SCALE GENOMIC DNA]</scope>
    <source>
        <strain evidence="17">KCTC 23701</strain>
    </source>
</reference>
<evidence type="ECO:0000256" key="9">
    <source>
        <dbReference type="ARBA" id="ARBA00022960"/>
    </source>
</evidence>
<evidence type="ECO:0000313" key="16">
    <source>
        <dbReference type="EMBL" id="GHD66986.1"/>
    </source>
</evidence>
<comment type="pathway">
    <text evidence="2">Cell wall biogenesis; peptidoglycan biosynthesis.</text>
</comment>
<keyword evidence="9" id="KW-0133">Cell shape</keyword>
<feature type="chain" id="PRO_5046064930" description="serine-type D-Ala-D-Ala carboxypeptidase" evidence="14">
    <location>
        <begin position="24"/>
        <end position="386"/>
    </location>
</feature>
<comment type="catalytic activity">
    <reaction evidence="12">
        <text>Preferential cleavage: (Ac)2-L-Lys-D-Ala-|-D-Ala. Also transpeptidation of peptidyl-alanyl moieties that are N-acyl substituents of D-alanine.</text>
        <dbReference type="EC" id="3.4.16.4"/>
    </reaction>
</comment>
<evidence type="ECO:0000256" key="14">
    <source>
        <dbReference type="SAM" id="SignalP"/>
    </source>
</evidence>
<accession>A0ABQ3H4E6</accession>
<organism evidence="16 17">
    <name type="scientific">Jeongeupia chitinilytica</name>
    <dbReference type="NCBI Taxonomy" id="1041641"/>
    <lineage>
        <taxon>Bacteria</taxon>
        <taxon>Pseudomonadati</taxon>
        <taxon>Pseudomonadota</taxon>
        <taxon>Betaproteobacteria</taxon>
        <taxon>Neisseriales</taxon>
        <taxon>Chitinibacteraceae</taxon>
        <taxon>Jeongeupia</taxon>
    </lineage>
</organism>
<dbReference type="EC" id="3.4.16.4" evidence="4"/>
<gene>
    <name evidence="16" type="ORF">GCM10007350_30030</name>
</gene>
<dbReference type="SMART" id="SM00936">
    <property type="entry name" value="PBP5_C"/>
    <property type="match status" value="1"/>
</dbReference>
<dbReference type="InterPro" id="IPR018044">
    <property type="entry name" value="Peptidase_S11"/>
</dbReference>
<evidence type="ECO:0000256" key="6">
    <source>
        <dbReference type="ARBA" id="ARBA00022670"/>
    </source>
</evidence>
<keyword evidence="7 14" id="KW-0732">Signal</keyword>
<evidence type="ECO:0000259" key="15">
    <source>
        <dbReference type="SMART" id="SM00936"/>
    </source>
</evidence>
<comment type="function">
    <text evidence="1">Removes C-terminal D-alanyl residues from sugar-peptide cell wall precursors.</text>
</comment>
<comment type="similarity">
    <text evidence="3 13">Belongs to the peptidase S11 family.</text>
</comment>
<evidence type="ECO:0000313" key="17">
    <source>
        <dbReference type="Proteomes" id="UP000604737"/>
    </source>
</evidence>
<proteinExistence type="inferred from homology"/>
<dbReference type="Gene3D" id="2.60.410.10">
    <property type="entry name" value="D-Ala-D-Ala carboxypeptidase, C-terminal domain"/>
    <property type="match status" value="1"/>
</dbReference>
<sequence length="386" mass="41589">MNLRRHFALVALAAPLVSMTAQAFTPPPPDIAAKAYFLSDYQSGATLAARDADTRIEPASLTKLMTAYVVFKAIKEGKLKLDQQLTVSAAGMKAGGGSGGSTMFLDPRTPATVDQLIKGMIVQSGNDACVTLAEAIAGNEEVFAQLMNREAQRLGMKNSHFTNSTGLPDPNLYMTTADLGRIAAAIIHDFPEFYPIYSMKDFTFNNIKQGNRNLLLYRDPNVDGMKTGHTASAGYNLVASSKRDGRRVISVVVGTTSDQIRAAESSKLLNWGVQFFDTPKVYSAGQSIATVPVWKGKADSVKAGFLEDRYLTVPKGDAAKIKLDFTSQQPLIAPIAKGQQIGSVKVSLDGKALGDYPVVAIEPVAEAGIFGRAWDAIRLWFKQLFA</sequence>
<dbReference type="SUPFAM" id="SSF56601">
    <property type="entry name" value="beta-lactamase/transpeptidase-like"/>
    <property type="match status" value="1"/>
</dbReference>
<dbReference type="RefSeq" id="WP_189461717.1">
    <property type="nucleotide sequence ID" value="NZ_BMYO01000008.1"/>
</dbReference>
<feature type="signal peptide" evidence="14">
    <location>
        <begin position="1"/>
        <end position="23"/>
    </location>
</feature>
<dbReference type="InterPro" id="IPR001967">
    <property type="entry name" value="Peptidase_S11_N"/>
</dbReference>
<evidence type="ECO:0000256" key="8">
    <source>
        <dbReference type="ARBA" id="ARBA00022801"/>
    </source>
</evidence>
<dbReference type="PANTHER" id="PTHR21581">
    <property type="entry name" value="D-ALANYL-D-ALANINE CARBOXYPEPTIDASE"/>
    <property type="match status" value="1"/>
</dbReference>
<dbReference type="SUPFAM" id="SSF69189">
    <property type="entry name" value="Penicillin-binding protein associated domain"/>
    <property type="match status" value="1"/>
</dbReference>
<keyword evidence="11" id="KW-0961">Cell wall biogenesis/degradation</keyword>
<evidence type="ECO:0000256" key="4">
    <source>
        <dbReference type="ARBA" id="ARBA00012448"/>
    </source>
</evidence>
<evidence type="ECO:0000256" key="10">
    <source>
        <dbReference type="ARBA" id="ARBA00022984"/>
    </source>
</evidence>
<dbReference type="Pfam" id="PF07943">
    <property type="entry name" value="PBP5_C"/>
    <property type="match status" value="1"/>
</dbReference>
<evidence type="ECO:0000256" key="2">
    <source>
        <dbReference type="ARBA" id="ARBA00004752"/>
    </source>
</evidence>
<dbReference type="InterPro" id="IPR015956">
    <property type="entry name" value="Peniciliin-bd_prot_C_sf"/>
</dbReference>
<dbReference type="InterPro" id="IPR012338">
    <property type="entry name" value="Beta-lactam/transpept-like"/>
</dbReference>
<dbReference type="EMBL" id="BMYO01000008">
    <property type="protein sequence ID" value="GHD66986.1"/>
    <property type="molecule type" value="Genomic_DNA"/>
</dbReference>
<name>A0ABQ3H4E6_9NEIS</name>
<keyword evidence="8" id="KW-0378">Hydrolase</keyword>
<keyword evidence="6" id="KW-0645">Protease</keyword>
<evidence type="ECO:0000256" key="12">
    <source>
        <dbReference type="ARBA" id="ARBA00034000"/>
    </source>
</evidence>
<evidence type="ECO:0000256" key="3">
    <source>
        <dbReference type="ARBA" id="ARBA00007164"/>
    </source>
</evidence>
<evidence type="ECO:0000256" key="13">
    <source>
        <dbReference type="RuleBase" id="RU004016"/>
    </source>
</evidence>
<protein>
    <recommendedName>
        <fullName evidence="4">serine-type D-Ala-D-Ala carboxypeptidase</fullName>
        <ecNumber evidence="4">3.4.16.4</ecNumber>
    </recommendedName>
</protein>
<dbReference type="Proteomes" id="UP000604737">
    <property type="component" value="Unassembled WGS sequence"/>
</dbReference>
<evidence type="ECO:0000256" key="11">
    <source>
        <dbReference type="ARBA" id="ARBA00023316"/>
    </source>
</evidence>
<keyword evidence="5" id="KW-0121">Carboxypeptidase</keyword>
<dbReference type="InterPro" id="IPR037167">
    <property type="entry name" value="Peptidase_S11_C_sf"/>
</dbReference>
<comment type="caution">
    <text evidence="16">The sequence shown here is derived from an EMBL/GenBank/DDBJ whole genome shotgun (WGS) entry which is preliminary data.</text>
</comment>
<dbReference type="Pfam" id="PF00768">
    <property type="entry name" value="Peptidase_S11"/>
    <property type="match status" value="1"/>
</dbReference>
<dbReference type="PANTHER" id="PTHR21581:SF6">
    <property type="entry name" value="TRAFFICKING PROTEIN PARTICLE COMPLEX SUBUNIT 12"/>
    <property type="match status" value="1"/>
</dbReference>
<evidence type="ECO:0000256" key="7">
    <source>
        <dbReference type="ARBA" id="ARBA00022729"/>
    </source>
</evidence>
<evidence type="ECO:0000256" key="5">
    <source>
        <dbReference type="ARBA" id="ARBA00022645"/>
    </source>
</evidence>
<dbReference type="PRINTS" id="PR00725">
    <property type="entry name" value="DADACBPTASE1"/>
</dbReference>
<keyword evidence="17" id="KW-1185">Reference proteome</keyword>
<evidence type="ECO:0000256" key="1">
    <source>
        <dbReference type="ARBA" id="ARBA00003217"/>
    </source>
</evidence>
<dbReference type="InterPro" id="IPR012907">
    <property type="entry name" value="Peptidase_S11_C"/>
</dbReference>
<keyword evidence="10" id="KW-0573">Peptidoglycan synthesis</keyword>